<keyword evidence="13" id="KW-1185">Reference proteome</keyword>
<feature type="transmembrane region" description="Helical" evidence="9">
    <location>
        <begin position="458"/>
        <end position="476"/>
    </location>
</feature>
<protein>
    <recommendedName>
        <fullName evidence="9">V-type proton ATPase subunit a</fullName>
    </recommendedName>
</protein>
<feature type="transmembrane region" description="Helical" evidence="9">
    <location>
        <begin position="542"/>
        <end position="560"/>
    </location>
</feature>
<evidence type="ECO:0000313" key="12">
    <source>
        <dbReference type="EnsemblMetazoa" id="CapteP163357"/>
    </source>
</evidence>
<keyword evidence="3 9" id="KW-0813">Transport</keyword>
<dbReference type="Proteomes" id="UP000014760">
    <property type="component" value="Unassembled WGS sequence"/>
</dbReference>
<comment type="similarity">
    <text evidence="2 9">Belongs to the V-ATPase 116 kDa subunit family.</text>
</comment>
<dbReference type="EnsemblMetazoa" id="CapteT163357">
    <property type="protein sequence ID" value="CapteP163357"/>
    <property type="gene ID" value="CapteG163357"/>
</dbReference>
<gene>
    <name evidence="11" type="ORF">CAPTEDRAFT_163357</name>
</gene>
<dbReference type="OMA" id="FIDMILM"/>
<dbReference type="InterPro" id="IPR026028">
    <property type="entry name" value="V-type_ATPase_116kDa_su_euka"/>
</dbReference>
<evidence type="ECO:0000256" key="9">
    <source>
        <dbReference type="RuleBase" id="RU361189"/>
    </source>
</evidence>
<comment type="function">
    <text evidence="9">Essential component of the vacuolar proton pump (V-ATPase), a multimeric enzyme that catalyzes the translocation of protons across the membranes. Required for assembly and activity of the V-ATPase.</text>
</comment>
<dbReference type="PANTHER" id="PTHR11629:SF63">
    <property type="entry name" value="V-TYPE PROTON ATPASE SUBUNIT A"/>
    <property type="match status" value="1"/>
</dbReference>
<feature type="transmembrane region" description="Helical" evidence="9">
    <location>
        <begin position="643"/>
        <end position="665"/>
    </location>
</feature>
<reference evidence="12" key="3">
    <citation type="submission" date="2015-06" db="UniProtKB">
        <authorList>
            <consortium name="EnsemblMetazoa"/>
        </authorList>
    </citation>
    <scope>IDENTIFICATION</scope>
</reference>
<dbReference type="PIRSF" id="PIRSF001293">
    <property type="entry name" value="ATP6V0A1"/>
    <property type="match status" value="1"/>
</dbReference>
<evidence type="ECO:0000256" key="4">
    <source>
        <dbReference type="ARBA" id="ARBA00022692"/>
    </source>
</evidence>
<dbReference type="EMBL" id="KB306678">
    <property type="protein sequence ID" value="ELT99652.1"/>
    <property type="molecule type" value="Genomic_DNA"/>
</dbReference>
<evidence type="ECO:0000256" key="8">
    <source>
        <dbReference type="ARBA" id="ARBA00023136"/>
    </source>
</evidence>
<evidence type="ECO:0000313" key="11">
    <source>
        <dbReference type="EMBL" id="ELT99652.1"/>
    </source>
</evidence>
<reference evidence="13" key="1">
    <citation type="submission" date="2012-12" db="EMBL/GenBank/DDBJ databases">
        <authorList>
            <person name="Hellsten U."/>
            <person name="Grimwood J."/>
            <person name="Chapman J.A."/>
            <person name="Shapiro H."/>
            <person name="Aerts A."/>
            <person name="Otillar R.P."/>
            <person name="Terry A.Y."/>
            <person name="Boore J.L."/>
            <person name="Simakov O."/>
            <person name="Marletaz F."/>
            <person name="Cho S.-J."/>
            <person name="Edsinger-Gonzales E."/>
            <person name="Havlak P."/>
            <person name="Kuo D.-H."/>
            <person name="Larsson T."/>
            <person name="Lv J."/>
            <person name="Arendt D."/>
            <person name="Savage R."/>
            <person name="Osoegawa K."/>
            <person name="de Jong P."/>
            <person name="Lindberg D.R."/>
            <person name="Seaver E.C."/>
            <person name="Weisblat D.A."/>
            <person name="Putnam N.H."/>
            <person name="Grigoriev I.V."/>
            <person name="Rokhsar D.S."/>
        </authorList>
    </citation>
    <scope>NUCLEOTIDE SEQUENCE</scope>
    <source>
        <strain evidence="13">I ESC-2004</strain>
    </source>
</reference>
<keyword evidence="4 9" id="KW-0812">Transmembrane</keyword>
<keyword evidence="10" id="KW-0175">Coiled coil</keyword>
<feature type="transmembrane region" description="Helical" evidence="9">
    <location>
        <begin position="572"/>
        <end position="594"/>
    </location>
</feature>
<evidence type="ECO:0000256" key="1">
    <source>
        <dbReference type="ARBA" id="ARBA00004141"/>
    </source>
</evidence>
<feature type="coiled-coil region" evidence="10">
    <location>
        <begin position="44"/>
        <end position="121"/>
    </location>
</feature>
<dbReference type="EMBL" id="AMQN01009961">
    <property type="status" value="NOT_ANNOTATED_CDS"/>
    <property type="molecule type" value="Genomic_DNA"/>
</dbReference>
<evidence type="ECO:0000256" key="2">
    <source>
        <dbReference type="ARBA" id="ARBA00009904"/>
    </source>
</evidence>
<evidence type="ECO:0000256" key="5">
    <source>
        <dbReference type="ARBA" id="ARBA00022781"/>
    </source>
</evidence>
<evidence type="ECO:0000256" key="10">
    <source>
        <dbReference type="SAM" id="Coils"/>
    </source>
</evidence>
<dbReference type="AlphaFoldDB" id="R7U194"/>
<evidence type="ECO:0000256" key="3">
    <source>
        <dbReference type="ARBA" id="ARBA00022448"/>
    </source>
</evidence>
<dbReference type="GO" id="GO:0005886">
    <property type="term" value="C:plasma membrane"/>
    <property type="evidence" value="ECO:0007669"/>
    <property type="project" value="TreeGrafter"/>
</dbReference>
<evidence type="ECO:0000256" key="6">
    <source>
        <dbReference type="ARBA" id="ARBA00022989"/>
    </source>
</evidence>
<proteinExistence type="inferred from homology"/>
<dbReference type="GO" id="GO:0007035">
    <property type="term" value="P:vacuolar acidification"/>
    <property type="evidence" value="ECO:0007669"/>
    <property type="project" value="TreeGrafter"/>
</dbReference>
<accession>R7U194</accession>
<feature type="transmembrane region" description="Helical" evidence="9">
    <location>
        <begin position="774"/>
        <end position="798"/>
    </location>
</feature>
<keyword evidence="8 9" id="KW-0472">Membrane</keyword>
<feature type="transmembrane region" description="Helical" evidence="9">
    <location>
        <begin position="413"/>
        <end position="437"/>
    </location>
</feature>
<dbReference type="GO" id="GO:0046961">
    <property type="term" value="F:proton-transporting ATPase activity, rotational mechanism"/>
    <property type="evidence" value="ECO:0007669"/>
    <property type="project" value="InterPro"/>
</dbReference>
<name>R7U194_CAPTE</name>
<keyword evidence="5 9" id="KW-0375">Hydrogen ion transport</keyword>
<reference evidence="11 13" key="2">
    <citation type="journal article" date="2013" name="Nature">
        <title>Insights into bilaterian evolution from three spiralian genomes.</title>
        <authorList>
            <person name="Simakov O."/>
            <person name="Marletaz F."/>
            <person name="Cho S.J."/>
            <person name="Edsinger-Gonzales E."/>
            <person name="Havlak P."/>
            <person name="Hellsten U."/>
            <person name="Kuo D.H."/>
            <person name="Larsson T."/>
            <person name="Lv J."/>
            <person name="Arendt D."/>
            <person name="Savage R."/>
            <person name="Osoegawa K."/>
            <person name="de Jong P."/>
            <person name="Grimwood J."/>
            <person name="Chapman J.A."/>
            <person name="Shapiro H."/>
            <person name="Aerts A."/>
            <person name="Otillar R.P."/>
            <person name="Terry A.Y."/>
            <person name="Boore J.L."/>
            <person name="Grigoriev I.V."/>
            <person name="Lindberg D.R."/>
            <person name="Seaver E.C."/>
            <person name="Weisblat D.A."/>
            <person name="Putnam N.H."/>
            <person name="Rokhsar D.S."/>
        </authorList>
    </citation>
    <scope>NUCLEOTIDE SEQUENCE</scope>
    <source>
        <strain evidence="11 13">I ESC-2004</strain>
    </source>
</reference>
<dbReference type="InterPro" id="IPR002490">
    <property type="entry name" value="V-ATPase_116kDa_su"/>
</dbReference>
<dbReference type="OrthoDB" id="10264220at2759"/>
<comment type="subcellular location">
    <subcellularLocation>
        <location evidence="1">Membrane</location>
        <topology evidence="1">Multi-pass membrane protein</topology>
    </subcellularLocation>
</comment>
<dbReference type="STRING" id="283909.R7U194"/>
<sequence length="841" mass="94934">MGSLFRSEDMALYQIYLQAESAYSCVSELGELGIVQFKDLNCDVNAFQRKFVNEIRRCEEMERQLRYFERELKKENVEIYDNGANPEAPAPRDMVDLEAMYERLEGELSELNNSIGALRKNQCELQELRHVLQHTDEFLAESALLNDTSETSSSQATTDIELRGPATGVGGDLETSLGGRFHLGYIAGVIDRSRIGAFTRLLWFACHGNVYIRHAEITETLIDPHTNEEVNKLVFMVFFQGDQLKQRVKKICDGFKATLYPCPGTGDERREMAIGVLTRSQDLETVLSKSTEQQHRVLRTIAQNLYVWNIKVLKIKAIYHTLNMLHAEGQNYVAECWIPVSEHSTVQMVLNRSSEESGGSLPSIIHAIPCADLPTYHRTNKFTLAFQTVIDAYGVASYKEVNPAPFSIITFPFLFSVMFGDSGHGVIMLIFALWMVLRERQIREAAMKNEMFSIIYGGRYLILLMAGFSIYSGLLYNDCFSKSFNIFGSKWNSSCEHGQAPYMLDPNDTCVYAGSPYPFGVDPVWQLSMNKISFTNSFKKKISVVFGVAQMTLGVLLGIFNHTYFRQPLDLLCNFLPMILFLMSIFGYMIALIFTKWVMFSAQDPNCAPNILIGFINMFLFKYDDSDKNICSNRTWFPGQMPLQFGLVAVAGVSAIWMLLSKPLILNFQNKRRSRAVYVDIGDLDGESTTDDQTQILGENGDVQSPVSTGHHAEGFDFGEVFIHQAIHTIEFCLGCVSHTASYLRLWALSLAHAQLSEVLWNMVLHSAFSMDGWMGAAMLFVVFTPFACLTIAILLLMEGLSAFLHTLRLHWVEFNSKFYGGDGIPFVPFNFKDILASADD</sequence>
<keyword evidence="7 9" id="KW-0406">Ion transport</keyword>
<dbReference type="PANTHER" id="PTHR11629">
    <property type="entry name" value="VACUOLAR PROTON ATPASES"/>
    <property type="match status" value="1"/>
</dbReference>
<evidence type="ECO:0000256" key="7">
    <source>
        <dbReference type="ARBA" id="ARBA00023065"/>
    </source>
</evidence>
<dbReference type="GO" id="GO:0051117">
    <property type="term" value="F:ATPase binding"/>
    <property type="evidence" value="ECO:0007669"/>
    <property type="project" value="TreeGrafter"/>
</dbReference>
<dbReference type="Pfam" id="PF01496">
    <property type="entry name" value="V_ATPase_I"/>
    <property type="match status" value="1"/>
</dbReference>
<dbReference type="HOGENOM" id="CLU_005230_0_0_1"/>
<evidence type="ECO:0000313" key="13">
    <source>
        <dbReference type="Proteomes" id="UP000014760"/>
    </source>
</evidence>
<keyword evidence="6 9" id="KW-1133">Transmembrane helix</keyword>
<dbReference type="GO" id="GO:0000220">
    <property type="term" value="C:vacuolar proton-transporting V-type ATPase, V0 domain"/>
    <property type="evidence" value="ECO:0007669"/>
    <property type="project" value="InterPro"/>
</dbReference>
<organism evidence="11">
    <name type="scientific">Capitella teleta</name>
    <name type="common">Polychaete worm</name>
    <dbReference type="NCBI Taxonomy" id="283909"/>
    <lineage>
        <taxon>Eukaryota</taxon>
        <taxon>Metazoa</taxon>
        <taxon>Spiralia</taxon>
        <taxon>Lophotrochozoa</taxon>
        <taxon>Annelida</taxon>
        <taxon>Polychaeta</taxon>
        <taxon>Sedentaria</taxon>
        <taxon>Scolecida</taxon>
        <taxon>Capitellidae</taxon>
        <taxon>Capitella</taxon>
    </lineage>
</organism>